<organism evidence="19 20">
    <name type="scientific">Catharus ustulatus</name>
    <name type="common">Russet-backed thrush</name>
    <name type="synonym">Hylocichla ustulatus</name>
    <dbReference type="NCBI Taxonomy" id="91951"/>
    <lineage>
        <taxon>Eukaryota</taxon>
        <taxon>Metazoa</taxon>
        <taxon>Chordata</taxon>
        <taxon>Craniata</taxon>
        <taxon>Vertebrata</taxon>
        <taxon>Euteleostomi</taxon>
        <taxon>Archelosauria</taxon>
        <taxon>Archosauria</taxon>
        <taxon>Dinosauria</taxon>
        <taxon>Saurischia</taxon>
        <taxon>Theropoda</taxon>
        <taxon>Coelurosauria</taxon>
        <taxon>Aves</taxon>
        <taxon>Neognathae</taxon>
        <taxon>Neoaves</taxon>
        <taxon>Telluraves</taxon>
        <taxon>Australaves</taxon>
        <taxon>Passeriformes</taxon>
        <taxon>Turdidae</taxon>
        <taxon>Catharus</taxon>
    </lineage>
</organism>
<accession>A0A8C3UZ68</accession>
<evidence type="ECO:0000313" key="19">
    <source>
        <dbReference type="Ensembl" id="ENSCUSP00005021121.1"/>
    </source>
</evidence>
<evidence type="ECO:0000256" key="2">
    <source>
        <dbReference type="ARBA" id="ARBA00004123"/>
    </source>
</evidence>
<name>A0A8C3UZ68_CATUS</name>
<feature type="domain" description="C2H2-type" evidence="18">
    <location>
        <begin position="290"/>
        <end position="317"/>
    </location>
</feature>
<dbReference type="GO" id="GO:0000776">
    <property type="term" value="C:kinetochore"/>
    <property type="evidence" value="ECO:0007669"/>
    <property type="project" value="UniProtKB-KW"/>
</dbReference>
<keyword evidence="13" id="KW-0539">Nucleus</keyword>
<evidence type="ECO:0000256" key="4">
    <source>
        <dbReference type="ARBA" id="ARBA00022454"/>
    </source>
</evidence>
<feature type="region of interest" description="Disordered" evidence="17">
    <location>
        <begin position="1"/>
        <end position="65"/>
    </location>
</feature>
<feature type="domain" description="C2H2-type" evidence="18">
    <location>
        <begin position="231"/>
        <end position="261"/>
    </location>
</feature>
<evidence type="ECO:0000256" key="3">
    <source>
        <dbReference type="ARBA" id="ARBA00004629"/>
    </source>
</evidence>
<evidence type="ECO:0000256" key="14">
    <source>
        <dbReference type="ARBA" id="ARBA00023328"/>
    </source>
</evidence>
<evidence type="ECO:0000256" key="7">
    <source>
        <dbReference type="ARBA" id="ARBA00022771"/>
    </source>
</evidence>
<dbReference type="PANTHER" id="PTHR24406">
    <property type="entry name" value="TRANSCRIPTIONAL REPRESSOR CTCFL-RELATED"/>
    <property type="match status" value="1"/>
</dbReference>
<dbReference type="InterPro" id="IPR050888">
    <property type="entry name" value="ZnF_C2H2-type_TF"/>
</dbReference>
<keyword evidence="6" id="KW-0677">Repeat</keyword>
<sequence length="385" mass="42869">GRSRAGSCCSNPGQFPSVAGAGGRAVGVGMQARGGTWRNHPSCSQGEPFPGKQEQEGPGSSTVCSEQGFGSVQHRCLEWGCKHMNPDIPREHVELCCAVGEMDVLGMGNCWCPGSAQSHAGKGQLLSLRDFLSDDESEKRNVQSSDDSFEPYPEKKVSGKKSDSKEAKKAEEPKIRKKPGPKPGWKKKIKCEREELPTIYKCPYQGCTAVYRGADGMKKHIKEHHEEVRERPCPHPGCNKVFMIDRYLQRHVKLIHTEVRNYICDECGQTFKQRKHLSVHQMRHSGAKPLQCEICGFQCRQRASLKYHMTKHKAEAELEFACDQCGKRFEKAHNLNVHMSMVHPLTQTQDKAKPLEPEPILLLTTSGTAEGQAVKPEVTAEPEPT</sequence>
<dbReference type="Ensembl" id="ENSCUST00005021893.1">
    <property type="protein sequence ID" value="ENSCUSP00005021121.1"/>
    <property type="gene ID" value="ENSCUSG00005013410.1"/>
</dbReference>
<dbReference type="FunFam" id="3.30.160.60:FF:000503">
    <property type="entry name" value="Zinc finger protein 276"/>
    <property type="match status" value="1"/>
</dbReference>
<dbReference type="InterPro" id="IPR036236">
    <property type="entry name" value="Znf_C2H2_sf"/>
</dbReference>
<evidence type="ECO:0000256" key="11">
    <source>
        <dbReference type="ARBA" id="ARBA00023125"/>
    </source>
</evidence>
<evidence type="ECO:0000256" key="9">
    <source>
        <dbReference type="ARBA" id="ARBA00022838"/>
    </source>
</evidence>
<keyword evidence="20" id="KW-1185">Reference proteome</keyword>
<feature type="compositionally biased region" description="Basic residues" evidence="17">
    <location>
        <begin position="175"/>
        <end position="186"/>
    </location>
</feature>
<keyword evidence="5" id="KW-0479">Metal-binding</keyword>
<evidence type="ECO:0000313" key="20">
    <source>
        <dbReference type="Proteomes" id="UP000694563"/>
    </source>
</evidence>
<keyword evidence="8" id="KW-0862">Zinc</keyword>
<dbReference type="Proteomes" id="UP000694563">
    <property type="component" value="Chromosome 11"/>
</dbReference>
<feature type="compositionally biased region" description="Basic and acidic residues" evidence="17">
    <location>
        <begin position="152"/>
        <end position="174"/>
    </location>
</feature>
<keyword evidence="10" id="KW-0805">Transcription regulation</keyword>
<proteinExistence type="predicted"/>
<evidence type="ECO:0000256" key="15">
    <source>
        <dbReference type="ARBA" id="ARBA00067232"/>
    </source>
</evidence>
<feature type="domain" description="C2H2-type" evidence="18">
    <location>
        <begin position="320"/>
        <end position="348"/>
    </location>
</feature>
<dbReference type="AlphaFoldDB" id="A0A8C3UZ68"/>
<feature type="region of interest" description="Disordered" evidence="17">
    <location>
        <begin position="136"/>
        <end position="186"/>
    </location>
</feature>
<feature type="domain" description="C2H2-type" evidence="18">
    <location>
        <begin position="262"/>
        <end position="289"/>
    </location>
</feature>
<keyword evidence="9" id="KW-0995">Kinetochore</keyword>
<dbReference type="InterPro" id="IPR013087">
    <property type="entry name" value="Znf_C2H2_type"/>
</dbReference>
<evidence type="ECO:0000256" key="10">
    <source>
        <dbReference type="ARBA" id="ARBA00023015"/>
    </source>
</evidence>
<evidence type="ECO:0000256" key="6">
    <source>
        <dbReference type="ARBA" id="ARBA00022737"/>
    </source>
</evidence>
<evidence type="ECO:0000259" key="18">
    <source>
        <dbReference type="PROSITE" id="PS50157"/>
    </source>
</evidence>
<evidence type="ECO:0000256" key="12">
    <source>
        <dbReference type="ARBA" id="ARBA00023163"/>
    </source>
</evidence>
<dbReference type="GO" id="GO:0008270">
    <property type="term" value="F:zinc ion binding"/>
    <property type="evidence" value="ECO:0007669"/>
    <property type="project" value="UniProtKB-KW"/>
</dbReference>
<keyword evidence="7 16" id="KW-0863">Zinc-finger</keyword>
<protein>
    <recommendedName>
        <fullName evidence="15">Zinc finger protein 276</fullName>
    </recommendedName>
</protein>
<evidence type="ECO:0000256" key="8">
    <source>
        <dbReference type="ARBA" id="ARBA00022833"/>
    </source>
</evidence>
<keyword evidence="12" id="KW-0804">Transcription</keyword>
<evidence type="ECO:0000256" key="17">
    <source>
        <dbReference type="SAM" id="MobiDB-lite"/>
    </source>
</evidence>
<keyword evidence="4" id="KW-0158">Chromosome</keyword>
<dbReference type="FunFam" id="3.30.160.60:FF:000219">
    <property type="entry name" value="Zinc finger protein 276"/>
    <property type="match status" value="1"/>
</dbReference>
<dbReference type="GO" id="GO:0005634">
    <property type="term" value="C:nucleus"/>
    <property type="evidence" value="ECO:0007669"/>
    <property type="project" value="UniProtKB-SubCell"/>
</dbReference>
<evidence type="ECO:0000256" key="13">
    <source>
        <dbReference type="ARBA" id="ARBA00023242"/>
    </source>
</evidence>
<keyword evidence="14" id="KW-0137">Centromere</keyword>
<reference evidence="19" key="2">
    <citation type="submission" date="2025-08" db="UniProtKB">
        <authorList>
            <consortium name="Ensembl"/>
        </authorList>
    </citation>
    <scope>IDENTIFICATION</scope>
</reference>
<dbReference type="PROSITE" id="PS50157">
    <property type="entry name" value="ZINC_FINGER_C2H2_2"/>
    <property type="match status" value="4"/>
</dbReference>
<reference evidence="19" key="1">
    <citation type="submission" date="2020-10" db="EMBL/GenBank/DDBJ databases">
        <title>Catharus ustulatus (Swainson's thrush) genome, bCatUst1, primary haplotype v2.</title>
        <authorList>
            <person name="Delmore K."/>
            <person name="Vafadar M."/>
            <person name="Formenti G."/>
            <person name="Chow W."/>
            <person name="Pelan S."/>
            <person name="Howe K."/>
            <person name="Rhie A."/>
            <person name="Mountcastle J."/>
            <person name="Haase B."/>
            <person name="Fedrigo O."/>
            <person name="Jarvis E.D."/>
        </authorList>
    </citation>
    <scope>NUCLEOTIDE SEQUENCE [LARGE SCALE GENOMIC DNA]</scope>
</reference>
<dbReference type="PROSITE" id="PS00028">
    <property type="entry name" value="ZINC_FINGER_C2H2_1"/>
    <property type="match status" value="3"/>
</dbReference>
<keyword evidence="11" id="KW-0238">DNA-binding</keyword>
<gene>
    <name evidence="19" type="primary">LOC117001671</name>
</gene>
<evidence type="ECO:0000256" key="5">
    <source>
        <dbReference type="ARBA" id="ARBA00022723"/>
    </source>
</evidence>
<dbReference type="Gene3D" id="3.30.160.60">
    <property type="entry name" value="Classic Zinc Finger"/>
    <property type="match status" value="4"/>
</dbReference>
<comment type="function">
    <text evidence="1">May be involved in transcriptional regulation.</text>
</comment>
<dbReference type="FunFam" id="3.30.160.60:FF:000400">
    <property type="entry name" value="Zinc finger protein 276"/>
    <property type="match status" value="1"/>
</dbReference>
<dbReference type="SMART" id="SM00355">
    <property type="entry name" value="ZnF_C2H2"/>
    <property type="match status" value="5"/>
</dbReference>
<feature type="region of interest" description="Disordered" evidence="17">
    <location>
        <begin position="364"/>
        <end position="385"/>
    </location>
</feature>
<evidence type="ECO:0000256" key="1">
    <source>
        <dbReference type="ARBA" id="ARBA00003767"/>
    </source>
</evidence>
<dbReference type="GO" id="GO:0003677">
    <property type="term" value="F:DNA binding"/>
    <property type="evidence" value="ECO:0007669"/>
    <property type="project" value="UniProtKB-KW"/>
</dbReference>
<dbReference type="SUPFAM" id="SSF57667">
    <property type="entry name" value="beta-beta-alpha zinc fingers"/>
    <property type="match status" value="2"/>
</dbReference>
<dbReference type="Pfam" id="PF00096">
    <property type="entry name" value="zf-C2H2"/>
    <property type="match status" value="3"/>
</dbReference>
<comment type="subcellular location">
    <subcellularLocation>
        <location evidence="3">Chromosome</location>
        <location evidence="3">Centromere</location>
        <location evidence="3">Kinetochore</location>
    </subcellularLocation>
    <subcellularLocation>
        <location evidence="2">Nucleus</location>
    </subcellularLocation>
</comment>
<reference evidence="19" key="3">
    <citation type="submission" date="2025-09" db="UniProtKB">
        <authorList>
            <consortium name="Ensembl"/>
        </authorList>
    </citation>
    <scope>IDENTIFICATION</scope>
</reference>
<evidence type="ECO:0000256" key="16">
    <source>
        <dbReference type="PROSITE-ProRule" id="PRU00042"/>
    </source>
</evidence>